<proteinExistence type="predicted"/>
<dbReference type="AlphaFoldDB" id="A0AAE0A1V4"/>
<dbReference type="InterPro" id="IPR012334">
    <property type="entry name" value="Pectin_lyas_fold"/>
</dbReference>
<evidence type="ECO:0000256" key="3">
    <source>
        <dbReference type="ARBA" id="ARBA00023085"/>
    </source>
</evidence>
<feature type="domain" description="Pectinesterase catalytic" evidence="4">
    <location>
        <begin position="5"/>
        <end position="132"/>
    </location>
</feature>
<dbReference type="PANTHER" id="PTHR31707">
    <property type="entry name" value="PECTINESTERASE"/>
    <property type="match status" value="1"/>
</dbReference>
<dbReference type="EMBL" id="JANJYJ010000007">
    <property type="protein sequence ID" value="KAK3198737.1"/>
    <property type="molecule type" value="Genomic_DNA"/>
</dbReference>
<dbReference type="SUPFAM" id="SSF51126">
    <property type="entry name" value="Pectin lyase-like"/>
    <property type="match status" value="1"/>
</dbReference>
<evidence type="ECO:0000256" key="1">
    <source>
        <dbReference type="ARBA" id="ARBA00005184"/>
    </source>
</evidence>
<evidence type="ECO:0000256" key="2">
    <source>
        <dbReference type="ARBA" id="ARBA00022801"/>
    </source>
</evidence>
<protein>
    <recommendedName>
        <fullName evidence="4">Pectinesterase catalytic domain-containing protein</fullName>
    </recommendedName>
</protein>
<dbReference type="GO" id="GO:0030599">
    <property type="term" value="F:pectinesterase activity"/>
    <property type="evidence" value="ECO:0007669"/>
    <property type="project" value="InterPro"/>
</dbReference>
<comment type="pathway">
    <text evidence="1">Glycan metabolism; pectin degradation; 2-dehydro-3-deoxy-D-gluconate from pectin: step 1/5.</text>
</comment>
<feature type="non-terminal residue" evidence="5">
    <location>
        <position position="1"/>
    </location>
</feature>
<dbReference type="InterPro" id="IPR000070">
    <property type="entry name" value="Pectinesterase_cat"/>
</dbReference>
<keyword evidence="3" id="KW-0063">Aspartyl esterase</keyword>
<feature type="non-terminal residue" evidence="5">
    <location>
        <position position="133"/>
    </location>
</feature>
<accession>A0AAE0A1V4</accession>
<gene>
    <name evidence="5" type="ORF">Dsin_022152</name>
</gene>
<dbReference type="Pfam" id="PF01095">
    <property type="entry name" value="Pectinesterase"/>
    <property type="match status" value="1"/>
</dbReference>
<dbReference type="Proteomes" id="UP001281410">
    <property type="component" value="Unassembled WGS sequence"/>
</dbReference>
<dbReference type="Gene3D" id="2.160.20.10">
    <property type="entry name" value="Single-stranded right-handed beta-helix, Pectin lyase-like"/>
    <property type="match status" value="1"/>
</dbReference>
<name>A0AAE0A1V4_9ROSI</name>
<sequence length="133" mass="15608">VNPFFFYNCDIFCTIDFIFDVATVVIQNSTIHVWQPLGLQETVITANRREVNKMNTAIVIHNCNIISTPKLKAHSNVKTHLGRQWKRYARTIIMQFYMDDFIDPEGWMKFNDQSNVTTLYDVEFWNFGPGSYT</sequence>
<keyword evidence="2" id="KW-0378">Hydrolase</keyword>
<keyword evidence="6" id="KW-1185">Reference proteome</keyword>
<evidence type="ECO:0000313" key="5">
    <source>
        <dbReference type="EMBL" id="KAK3198737.1"/>
    </source>
</evidence>
<dbReference type="InterPro" id="IPR011050">
    <property type="entry name" value="Pectin_lyase_fold/virulence"/>
</dbReference>
<organism evidence="5 6">
    <name type="scientific">Dipteronia sinensis</name>
    <dbReference type="NCBI Taxonomy" id="43782"/>
    <lineage>
        <taxon>Eukaryota</taxon>
        <taxon>Viridiplantae</taxon>
        <taxon>Streptophyta</taxon>
        <taxon>Embryophyta</taxon>
        <taxon>Tracheophyta</taxon>
        <taxon>Spermatophyta</taxon>
        <taxon>Magnoliopsida</taxon>
        <taxon>eudicotyledons</taxon>
        <taxon>Gunneridae</taxon>
        <taxon>Pentapetalae</taxon>
        <taxon>rosids</taxon>
        <taxon>malvids</taxon>
        <taxon>Sapindales</taxon>
        <taxon>Sapindaceae</taxon>
        <taxon>Hippocastanoideae</taxon>
        <taxon>Acereae</taxon>
        <taxon>Dipteronia</taxon>
    </lineage>
</organism>
<evidence type="ECO:0000259" key="4">
    <source>
        <dbReference type="Pfam" id="PF01095"/>
    </source>
</evidence>
<reference evidence="5" key="1">
    <citation type="journal article" date="2023" name="Plant J.">
        <title>Genome sequences and population genomics provide insights into the demographic history, inbreeding, and mutation load of two 'living fossil' tree species of Dipteronia.</title>
        <authorList>
            <person name="Feng Y."/>
            <person name="Comes H.P."/>
            <person name="Chen J."/>
            <person name="Zhu S."/>
            <person name="Lu R."/>
            <person name="Zhang X."/>
            <person name="Li P."/>
            <person name="Qiu J."/>
            <person name="Olsen K.M."/>
            <person name="Qiu Y."/>
        </authorList>
    </citation>
    <scope>NUCLEOTIDE SEQUENCE</scope>
    <source>
        <strain evidence="5">NBL</strain>
    </source>
</reference>
<evidence type="ECO:0000313" key="6">
    <source>
        <dbReference type="Proteomes" id="UP001281410"/>
    </source>
</evidence>
<dbReference type="GO" id="GO:0042545">
    <property type="term" value="P:cell wall modification"/>
    <property type="evidence" value="ECO:0007669"/>
    <property type="project" value="InterPro"/>
</dbReference>
<comment type="caution">
    <text evidence="5">The sequence shown here is derived from an EMBL/GenBank/DDBJ whole genome shotgun (WGS) entry which is preliminary data.</text>
</comment>